<accession>A0A3L7YZQ0</accession>
<evidence type="ECO:0000313" key="3">
    <source>
        <dbReference type="Proteomes" id="UP000267159"/>
    </source>
</evidence>
<dbReference type="EMBL" id="RAZM01000084">
    <property type="protein sequence ID" value="RLT78744.1"/>
    <property type="molecule type" value="Genomic_DNA"/>
</dbReference>
<name>A0A3L7YZQ0_9BACE</name>
<evidence type="ECO:0000313" key="2">
    <source>
        <dbReference type="EMBL" id="TGY06542.1"/>
    </source>
</evidence>
<evidence type="ECO:0000313" key="4">
    <source>
        <dbReference type="Proteomes" id="UP000305751"/>
    </source>
</evidence>
<protein>
    <submittedName>
        <fullName evidence="1">Uncharacterized protein</fullName>
    </submittedName>
</protein>
<dbReference type="STRING" id="1235814.GCA_000613385_04581"/>
<evidence type="ECO:0000313" key="1">
    <source>
        <dbReference type="EMBL" id="RLT78744.1"/>
    </source>
</evidence>
<gene>
    <name evidence="1" type="ORF">D7Y07_17505</name>
    <name evidence="2" type="ORF">E5356_06370</name>
</gene>
<keyword evidence="4" id="KW-1185">Reference proteome</keyword>
<reference evidence="1 3" key="1">
    <citation type="submission" date="2018-09" db="EMBL/GenBank/DDBJ databases">
        <title>Murine metabolic-syndrome-specific gut microbial biobank.</title>
        <authorList>
            <person name="Liu C."/>
        </authorList>
    </citation>
    <scope>NUCLEOTIDE SEQUENCE [LARGE SCALE GENOMIC DNA]</scope>
    <source>
        <strain evidence="1 3">0.1X-D8-26</strain>
    </source>
</reference>
<dbReference type="AlphaFoldDB" id="A0A3L7YZQ0"/>
<dbReference type="Proteomes" id="UP000305751">
    <property type="component" value="Unassembled WGS sequence"/>
</dbReference>
<dbReference type="GeneID" id="93045916"/>
<dbReference type="Proteomes" id="UP000267159">
    <property type="component" value="Unassembled WGS sequence"/>
</dbReference>
<sequence>MYFKRIVLSVVGIAIALALTAQSVYDISYSTYNCPDNLPYGTLLDKYCPNLQLWNNHDKNFPCHVSVIKLNGHYSDCKEAKEYYPMSDKELKFIQSIRKSDLAFTNPFLVTLYRNFNGKRIKVNIPTTYWNITHKKPERVKDFIIKDFQLKRLVAVVYFDNRLFFFIKKDETSMTCYYYKSIGTFVYSNYGEVTAIDDNDSINYFLIWLASIPLPSLPKEEGQKLLSLIVSKADGKNQFTIDLPFVFKDNTPRSIL</sequence>
<reference evidence="2 4" key="2">
    <citation type="submission" date="2019-04" db="EMBL/GenBank/DDBJ databases">
        <title>Microbes associate with the intestines of laboratory mice.</title>
        <authorList>
            <person name="Navarre W."/>
            <person name="Wong E."/>
            <person name="Huang K."/>
            <person name="Tropini C."/>
            <person name="Ng K."/>
            <person name="Yu B."/>
        </authorList>
    </citation>
    <scope>NUCLEOTIDE SEQUENCE [LARGE SCALE GENOMIC DNA]</scope>
    <source>
        <strain evidence="2 4">NM70_E10</strain>
    </source>
</reference>
<organism evidence="1 3">
    <name type="scientific">Bacteroides acidifaciens</name>
    <dbReference type="NCBI Taxonomy" id="85831"/>
    <lineage>
        <taxon>Bacteria</taxon>
        <taxon>Pseudomonadati</taxon>
        <taxon>Bacteroidota</taxon>
        <taxon>Bacteroidia</taxon>
        <taxon>Bacteroidales</taxon>
        <taxon>Bacteroidaceae</taxon>
        <taxon>Bacteroides</taxon>
    </lineage>
</organism>
<dbReference type="RefSeq" id="WP_024986199.1">
    <property type="nucleotide sequence ID" value="NZ_CAJTBC010000007.1"/>
</dbReference>
<dbReference type="EMBL" id="SRZA01000012">
    <property type="protein sequence ID" value="TGY06542.1"/>
    <property type="molecule type" value="Genomic_DNA"/>
</dbReference>
<comment type="caution">
    <text evidence="1">The sequence shown here is derived from an EMBL/GenBank/DDBJ whole genome shotgun (WGS) entry which is preliminary data.</text>
</comment>
<proteinExistence type="predicted"/>